<dbReference type="HOGENOM" id="CLU_022631_1_1_1"/>
<evidence type="ECO:0000256" key="2">
    <source>
        <dbReference type="SAM" id="SignalP"/>
    </source>
</evidence>
<feature type="domain" description="CUB" evidence="3">
    <location>
        <begin position="586"/>
        <end position="722"/>
    </location>
</feature>
<reference evidence="4 5" key="1">
    <citation type="journal article" date="2011" name="Science">
        <title>The ecoresponsive genome of Daphnia pulex.</title>
        <authorList>
            <person name="Colbourne J.K."/>
            <person name="Pfrender M.E."/>
            <person name="Gilbert D."/>
            <person name="Thomas W.K."/>
            <person name="Tucker A."/>
            <person name="Oakley T.H."/>
            <person name="Tokishita S."/>
            <person name="Aerts A."/>
            <person name="Arnold G.J."/>
            <person name="Basu M.K."/>
            <person name="Bauer D.J."/>
            <person name="Caceres C.E."/>
            <person name="Carmel L."/>
            <person name="Casola C."/>
            <person name="Choi J.H."/>
            <person name="Detter J.C."/>
            <person name="Dong Q."/>
            <person name="Dusheyko S."/>
            <person name="Eads B.D."/>
            <person name="Frohlich T."/>
            <person name="Geiler-Samerotte K.A."/>
            <person name="Gerlach D."/>
            <person name="Hatcher P."/>
            <person name="Jogdeo S."/>
            <person name="Krijgsveld J."/>
            <person name="Kriventseva E.V."/>
            <person name="Kultz D."/>
            <person name="Laforsch C."/>
            <person name="Lindquist E."/>
            <person name="Lopez J."/>
            <person name="Manak J.R."/>
            <person name="Muller J."/>
            <person name="Pangilinan J."/>
            <person name="Patwardhan R.P."/>
            <person name="Pitluck S."/>
            <person name="Pritham E.J."/>
            <person name="Rechtsteiner A."/>
            <person name="Rho M."/>
            <person name="Rogozin I.B."/>
            <person name="Sakarya O."/>
            <person name="Salamov A."/>
            <person name="Schaack S."/>
            <person name="Shapiro H."/>
            <person name="Shiga Y."/>
            <person name="Skalitzky C."/>
            <person name="Smith Z."/>
            <person name="Souvorov A."/>
            <person name="Sung W."/>
            <person name="Tang Z."/>
            <person name="Tsuchiya D."/>
            <person name="Tu H."/>
            <person name="Vos H."/>
            <person name="Wang M."/>
            <person name="Wolf Y.I."/>
            <person name="Yamagata H."/>
            <person name="Yamada T."/>
            <person name="Ye Y."/>
            <person name="Shaw J.R."/>
            <person name="Andrews J."/>
            <person name="Crease T.J."/>
            <person name="Tang H."/>
            <person name="Lucas S.M."/>
            <person name="Robertson H.M."/>
            <person name="Bork P."/>
            <person name="Koonin E.V."/>
            <person name="Zdobnov E.M."/>
            <person name="Grigoriev I.V."/>
            <person name="Lynch M."/>
            <person name="Boore J.L."/>
        </authorList>
    </citation>
    <scope>NUCLEOTIDE SEQUENCE [LARGE SCALE GENOMIC DNA]</scope>
</reference>
<proteinExistence type="predicted"/>
<protein>
    <recommendedName>
        <fullName evidence="3">CUB domain-containing protein</fullName>
    </recommendedName>
</protein>
<name>E9GC61_DAPPU</name>
<dbReference type="OrthoDB" id="6479909at2759"/>
<dbReference type="AlphaFoldDB" id="E9GC61"/>
<gene>
    <name evidence="4" type="ORF">DAPPUDRAFT_316209</name>
</gene>
<organism evidence="4 5">
    <name type="scientific">Daphnia pulex</name>
    <name type="common">Water flea</name>
    <dbReference type="NCBI Taxonomy" id="6669"/>
    <lineage>
        <taxon>Eukaryota</taxon>
        <taxon>Metazoa</taxon>
        <taxon>Ecdysozoa</taxon>
        <taxon>Arthropoda</taxon>
        <taxon>Crustacea</taxon>
        <taxon>Branchiopoda</taxon>
        <taxon>Diplostraca</taxon>
        <taxon>Cladocera</taxon>
        <taxon>Anomopoda</taxon>
        <taxon>Daphniidae</taxon>
        <taxon>Daphnia</taxon>
    </lineage>
</organism>
<accession>E9GC61</accession>
<evidence type="ECO:0000313" key="5">
    <source>
        <dbReference type="Proteomes" id="UP000000305"/>
    </source>
</evidence>
<dbReference type="PANTHER" id="PTHR33236:SF5">
    <property type="entry name" value="CUB DOMAIN-CONTAINING PROTEIN"/>
    <property type="match status" value="1"/>
</dbReference>
<evidence type="ECO:0000313" key="4">
    <source>
        <dbReference type="EMBL" id="EFX82919.1"/>
    </source>
</evidence>
<sequence length="723" mass="76244">MIKSTIALLIIVAAGVFQTTGACDENPDYMDHQASAFRNTQPRIYDPYYRYANTPFFIPYYYNYPPSSRVQEPSDNYEARTPSAGKFNFANPFKNSNPPKSEVNEDEAENRFFGKLALGSSILSSTGLFNNMFGNNAAAAATTGYSHAFKPFSHKLSKWMPLVANTDFSGLLSKLDSCTAPSQEEGICIPGSACSLFGGRPSGSCGLKDICCINAVTTCGSTVTLNNTYWQSPMNLPPTCSLTIKLDQTLLEQSQDIAQIRLDFMSFSIGQPNSDGTCATDVFKVSGADNYVPDICGDNAGQHMYLDVPTRSAGTSMTSPASREINLSFQLGAQSSASRMWNIKVSLLPSRSKYLAPQDCLQYYTTPTGRVRSFNWQDVAGTATRQLNNQNYNICFRTELVDRQRATEMCLSECPVKNGGKAFLITSPTAATNPAAIAANAQAASDAAKLAAAQTALNSAQTTLTTATTTVTNAQNAVTAATPANYADLQAALVTAQNNLKTAQTNLIAAQTAVVNAGVNVTPAQAQAVIDAQTAVTAAQAAVTAAQAAANPPALVAAQSALASAQSSYNSAQSAFNTAQSSFNSAQSAYTTSSSAATTANNAAQSSSSSGSTFTTTTTTFGRQDPVNAGLPAGTTLAVCYYDYLLIDGGRDITNAVTDRYCGNKLNPSNGASTSVQVCTPIRPFRITYHTDGTEGAVAAGTNILPALADTGNTGFCLDFQER</sequence>
<dbReference type="InParanoid" id="E9GC61"/>
<feature type="chain" id="PRO_5003241073" description="CUB domain-containing protein" evidence="2">
    <location>
        <begin position="22"/>
        <end position="723"/>
    </location>
</feature>
<dbReference type="EMBL" id="GL732539">
    <property type="protein sequence ID" value="EFX82919.1"/>
    <property type="molecule type" value="Genomic_DNA"/>
</dbReference>
<keyword evidence="2" id="KW-0732">Signal</keyword>
<feature type="region of interest" description="Disordered" evidence="1">
    <location>
        <begin position="601"/>
        <end position="625"/>
    </location>
</feature>
<dbReference type="Pfam" id="PF26080">
    <property type="entry name" value="CUB_animal"/>
    <property type="match status" value="2"/>
</dbReference>
<feature type="signal peptide" evidence="2">
    <location>
        <begin position="1"/>
        <end position="21"/>
    </location>
</feature>
<dbReference type="PANTHER" id="PTHR33236">
    <property type="entry name" value="INTRAFLAGELLAR TRANSPORT PROTEIN 122 FAMILY PROTEIN-RELATED"/>
    <property type="match status" value="1"/>
</dbReference>
<dbReference type="PhylomeDB" id="E9GC61"/>
<dbReference type="PROSITE" id="PS51257">
    <property type="entry name" value="PROKAR_LIPOPROTEIN"/>
    <property type="match status" value="1"/>
</dbReference>
<feature type="compositionally biased region" description="Low complexity" evidence="1">
    <location>
        <begin position="601"/>
        <end position="622"/>
    </location>
</feature>
<keyword evidence="5" id="KW-1185">Reference proteome</keyword>
<dbReference type="KEGG" id="dpx:DAPPUDRAFT_316209"/>
<evidence type="ECO:0000259" key="3">
    <source>
        <dbReference type="Pfam" id="PF26080"/>
    </source>
</evidence>
<dbReference type="eggNOG" id="ENOG502QTPV">
    <property type="taxonomic scope" value="Eukaryota"/>
</dbReference>
<feature type="domain" description="CUB" evidence="3">
    <location>
        <begin position="357"/>
        <end position="447"/>
    </location>
</feature>
<dbReference type="InterPro" id="IPR058698">
    <property type="entry name" value="CUB_metazoa"/>
</dbReference>
<dbReference type="Proteomes" id="UP000000305">
    <property type="component" value="Unassembled WGS sequence"/>
</dbReference>
<evidence type="ECO:0000256" key="1">
    <source>
        <dbReference type="SAM" id="MobiDB-lite"/>
    </source>
</evidence>